<reference evidence="4 5" key="1">
    <citation type="submission" date="2019-06" db="EMBL/GenBank/DDBJ databases">
        <title>Sulfurimonas gotlandica sp. nov., a chemoautotrophic and psychrotolerant epsilonproteobacterium isolated from a pelagic redoxcline, and an emended description of the genus Sulfurimonas.</title>
        <authorList>
            <person name="Wang S."/>
            <person name="Jiang L."/>
            <person name="Shao Z."/>
        </authorList>
    </citation>
    <scope>NUCLEOTIDE SEQUENCE [LARGE SCALE GENOMIC DNA]</scope>
    <source>
        <strain evidence="4 5">S2-6</strain>
    </source>
</reference>
<dbReference type="Pfam" id="PF02541">
    <property type="entry name" value="Ppx-GppA"/>
    <property type="match status" value="1"/>
</dbReference>
<dbReference type="GO" id="GO:0016462">
    <property type="term" value="F:pyrophosphatase activity"/>
    <property type="evidence" value="ECO:0007669"/>
    <property type="project" value="TreeGrafter"/>
</dbReference>
<dbReference type="SUPFAM" id="SSF109604">
    <property type="entry name" value="HD-domain/PDEase-like"/>
    <property type="match status" value="1"/>
</dbReference>
<evidence type="ECO:0000313" key="5">
    <source>
        <dbReference type="Proteomes" id="UP000593719"/>
    </source>
</evidence>
<evidence type="ECO:0000259" key="2">
    <source>
        <dbReference type="Pfam" id="PF02541"/>
    </source>
</evidence>
<dbReference type="InterPro" id="IPR003695">
    <property type="entry name" value="Ppx_GppA_N"/>
</dbReference>
<dbReference type="InterPro" id="IPR030673">
    <property type="entry name" value="PyroPPase_GppA_Ppx"/>
</dbReference>
<sequence>MAKRVTIIDIGSNSVRMVIYEKVSRFAFHLLHEEKSKVRISEDAYKHGGALQEIPMQRAFDALSDFIQISNSFKANKLFCVATSALRDAPNKKDFLQKVKKELKLNIKIISGEKEAYFGGIACANLLPMQENALSIDIGGGSTELAYIDKNNVSHPLSLKLGTVRLKELYFDADDIEGAIRYIDEQLQMLPAMKVETLIGIGGTFRAISSSIMKRETYPLNKLHAYEFKVTVLQEFIEELLNAKSNKELKSLFINSNRFDVIKPGTLILQRLIKKINISKVITSGVGVREGVYLSDLLRNSKHKFPHNYNTSVRYIIDSHIKDRQFSNNLSLLAKKLFDLTHEYFGIDYKYRYNLALAAKLYPAGSSVHFYSQNKHTYYLIKSALEFGFRHHDIMLIATLTKYAKNKLPSSTHLQLYKKLLPKEQVTKTLSFLLSLSIALLSHRPRNLDFELQFEKNTLHVNSSKKLYLSKEAVAKLECEHQKFKVLF</sequence>
<proteinExistence type="predicted"/>
<dbReference type="PIRSF" id="PIRSF001267">
    <property type="entry name" value="Pyrophosphatase_GppA_Ppx"/>
    <property type="match status" value="1"/>
</dbReference>
<dbReference type="PANTHER" id="PTHR30005">
    <property type="entry name" value="EXOPOLYPHOSPHATASE"/>
    <property type="match status" value="1"/>
</dbReference>
<feature type="domain" description="Ppx/GppA phosphatase C-terminal" evidence="3">
    <location>
        <begin position="312"/>
        <end position="474"/>
    </location>
</feature>
<name>A0A7M1B095_9BACT</name>
<dbReference type="InterPro" id="IPR048950">
    <property type="entry name" value="Ppx_GppA_C"/>
</dbReference>
<dbReference type="Gene3D" id="1.10.3210.10">
    <property type="entry name" value="Hypothetical protein af1432"/>
    <property type="match status" value="1"/>
</dbReference>
<dbReference type="InterPro" id="IPR043129">
    <property type="entry name" value="ATPase_NBD"/>
</dbReference>
<dbReference type="EMBL" id="CP041235">
    <property type="protein sequence ID" value="QOP43123.1"/>
    <property type="molecule type" value="Genomic_DNA"/>
</dbReference>
<dbReference type="SUPFAM" id="SSF53067">
    <property type="entry name" value="Actin-like ATPase domain"/>
    <property type="match status" value="2"/>
</dbReference>
<organism evidence="4 5">
    <name type="scientific">Sulfurimonas sediminis</name>
    <dbReference type="NCBI Taxonomy" id="2590020"/>
    <lineage>
        <taxon>Bacteria</taxon>
        <taxon>Pseudomonadati</taxon>
        <taxon>Campylobacterota</taxon>
        <taxon>Epsilonproteobacteria</taxon>
        <taxon>Campylobacterales</taxon>
        <taxon>Sulfurimonadaceae</taxon>
        <taxon>Sulfurimonas</taxon>
    </lineage>
</organism>
<feature type="domain" description="Ppx/GppA phosphatase N-terminal" evidence="2">
    <location>
        <begin position="18"/>
        <end position="299"/>
    </location>
</feature>
<dbReference type="InterPro" id="IPR050273">
    <property type="entry name" value="GppA/Ppx_hydrolase"/>
</dbReference>
<evidence type="ECO:0000313" key="4">
    <source>
        <dbReference type="EMBL" id="QOP43123.1"/>
    </source>
</evidence>
<accession>A0A7M1B095</accession>
<gene>
    <name evidence="4" type="ORF">FJR45_03830</name>
</gene>
<evidence type="ECO:0000259" key="3">
    <source>
        <dbReference type="Pfam" id="PF21447"/>
    </source>
</evidence>
<dbReference type="PANTHER" id="PTHR30005:SF0">
    <property type="entry name" value="RETROGRADE REGULATION PROTEIN 2"/>
    <property type="match status" value="1"/>
</dbReference>
<protein>
    <submittedName>
        <fullName evidence="4">Ppx/GppA family phosphatase</fullName>
    </submittedName>
</protein>
<dbReference type="Gene3D" id="3.30.420.150">
    <property type="entry name" value="Exopolyphosphatase. Domain 2"/>
    <property type="match status" value="1"/>
</dbReference>
<dbReference type="KEGG" id="ssei:FJR45_03830"/>
<dbReference type="RefSeq" id="WP_193151430.1">
    <property type="nucleotide sequence ID" value="NZ_CP041235.1"/>
</dbReference>
<dbReference type="Pfam" id="PF21447">
    <property type="entry name" value="Ppx-GppA_III"/>
    <property type="match status" value="1"/>
</dbReference>
<dbReference type="CDD" id="cd24052">
    <property type="entry name" value="ASKHA_NBD_HpPPX-GppA-like"/>
    <property type="match status" value="1"/>
</dbReference>
<keyword evidence="5" id="KW-1185">Reference proteome</keyword>
<dbReference type="AlphaFoldDB" id="A0A7M1B095"/>
<dbReference type="Proteomes" id="UP000593719">
    <property type="component" value="Chromosome"/>
</dbReference>
<evidence type="ECO:0000256" key="1">
    <source>
        <dbReference type="ARBA" id="ARBA00022801"/>
    </source>
</evidence>
<dbReference type="Gene3D" id="3.30.420.40">
    <property type="match status" value="1"/>
</dbReference>
<keyword evidence="1" id="KW-0378">Hydrolase</keyword>